<reference evidence="1 2" key="1">
    <citation type="submission" date="2018-06" db="EMBL/GenBank/DDBJ databases">
        <title>Comparative genomics of downy mildews reveals potential adaptations to biotrophy.</title>
        <authorList>
            <person name="Fletcher K."/>
            <person name="Klosterman S.J."/>
            <person name="Derevnina L."/>
            <person name="Martin F."/>
            <person name="Koike S."/>
            <person name="Reyes Chin-Wo S."/>
            <person name="Mou B."/>
            <person name="Michelmore R."/>
        </authorList>
    </citation>
    <scope>NUCLEOTIDE SEQUENCE [LARGE SCALE GENOMIC DNA]</scope>
    <source>
        <strain evidence="1 2">R14</strain>
    </source>
</reference>
<organism evidence="1 2">
    <name type="scientific">Peronospora effusa</name>
    <dbReference type="NCBI Taxonomy" id="542832"/>
    <lineage>
        <taxon>Eukaryota</taxon>
        <taxon>Sar</taxon>
        <taxon>Stramenopiles</taxon>
        <taxon>Oomycota</taxon>
        <taxon>Peronosporomycetes</taxon>
        <taxon>Peronosporales</taxon>
        <taxon>Peronosporaceae</taxon>
        <taxon>Peronospora</taxon>
    </lineage>
</organism>
<sequence>MSCNVELEEKRMEATFNAVKHYYEYHPLELTKSDDEYTLATSSDKRWKLFDQYLASSDSAHLERYWTS</sequence>
<dbReference type="Proteomes" id="UP000282087">
    <property type="component" value="Unassembled WGS sequence"/>
</dbReference>
<name>A0A3M6VDQ1_9STRA</name>
<gene>
    <name evidence="1" type="ORF">DD238_004193</name>
</gene>
<proteinExistence type="predicted"/>
<dbReference type="EMBL" id="QLLG01000336">
    <property type="protein sequence ID" value="RMX64131.1"/>
    <property type="molecule type" value="Genomic_DNA"/>
</dbReference>
<comment type="caution">
    <text evidence="1">The sequence shown here is derived from an EMBL/GenBank/DDBJ whole genome shotgun (WGS) entry which is preliminary data.</text>
</comment>
<dbReference type="STRING" id="542832.A0A3M6VDQ1"/>
<dbReference type="AlphaFoldDB" id="A0A3M6VDQ1"/>
<keyword evidence="2" id="KW-1185">Reference proteome</keyword>
<protein>
    <submittedName>
        <fullName evidence="1">Uncharacterized protein</fullName>
    </submittedName>
</protein>
<accession>A0A3M6VDQ1</accession>
<evidence type="ECO:0000313" key="2">
    <source>
        <dbReference type="Proteomes" id="UP000282087"/>
    </source>
</evidence>
<evidence type="ECO:0000313" key="1">
    <source>
        <dbReference type="EMBL" id="RMX64131.1"/>
    </source>
</evidence>